<dbReference type="InterPro" id="IPR021457">
    <property type="entry name" value="DUF3108"/>
</dbReference>
<accession>A0ABV9QF88</accession>
<keyword evidence="2" id="KW-1185">Reference proteome</keyword>
<organism evidence="1 2">
    <name type="scientific">Giesbergeria sinuosa</name>
    <dbReference type="NCBI Taxonomy" id="80883"/>
    <lineage>
        <taxon>Bacteria</taxon>
        <taxon>Pseudomonadati</taxon>
        <taxon>Pseudomonadota</taxon>
        <taxon>Betaproteobacteria</taxon>
        <taxon>Burkholderiales</taxon>
        <taxon>Comamonadaceae</taxon>
        <taxon>Giesbergeria</taxon>
    </lineage>
</organism>
<sequence length="404" mass="43054">MSSLSIPHPLLWITAGVLVAHALVLQAMPLATDDIGTAPPVPVFSTRTVEVSAPVAKPVVSPLAGASVAAPPQRKGHLAPARQHPAIAVTPTPSPLVASAIATDDGHALAATVADLQEETNLGALSTEQAPPVATTQELHAAATVAPSPVADPIETVAAAVSGQDILWAAAGTRQQAQRGTVQEAASAVPVHIPAPQRLEFDVVGQSKKFQYRATAELLWQHDGTHYQARQEIKVLFLGSRTQSSSGTITPSGLQPLQFADRSRREQVAHFDYEQGVVRFSTDTPEAVLLPGTQDRLSVFIQIGALLAAAPERYRTGTRLQLATVGGRSTDRWTFRIEGTETLELPSGPMSTLKLQRLPRDAQDDEQQAQLWLAPSLDYLPARIRLTQGQGDFADLRLRGHGKP</sequence>
<dbReference type="EMBL" id="JBHSHJ010000008">
    <property type="protein sequence ID" value="MFC4789441.1"/>
    <property type="molecule type" value="Genomic_DNA"/>
</dbReference>
<protein>
    <submittedName>
        <fullName evidence="1">DUF3108 domain-containing protein</fullName>
    </submittedName>
</protein>
<gene>
    <name evidence="1" type="ORF">ACFO6X_10675</name>
</gene>
<comment type="caution">
    <text evidence="1">The sequence shown here is derived from an EMBL/GenBank/DDBJ whole genome shotgun (WGS) entry which is preliminary data.</text>
</comment>
<evidence type="ECO:0000313" key="1">
    <source>
        <dbReference type="EMBL" id="MFC4789441.1"/>
    </source>
</evidence>
<dbReference type="RefSeq" id="WP_382432831.1">
    <property type="nucleotide sequence ID" value="NZ_JBHSHJ010000008.1"/>
</dbReference>
<evidence type="ECO:0000313" key="2">
    <source>
        <dbReference type="Proteomes" id="UP001596001"/>
    </source>
</evidence>
<reference evidence="2" key="1">
    <citation type="journal article" date="2019" name="Int. J. Syst. Evol. Microbiol.">
        <title>The Global Catalogue of Microorganisms (GCM) 10K type strain sequencing project: providing services to taxonomists for standard genome sequencing and annotation.</title>
        <authorList>
            <consortium name="The Broad Institute Genomics Platform"/>
            <consortium name="The Broad Institute Genome Sequencing Center for Infectious Disease"/>
            <person name="Wu L."/>
            <person name="Ma J."/>
        </authorList>
    </citation>
    <scope>NUCLEOTIDE SEQUENCE [LARGE SCALE GENOMIC DNA]</scope>
    <source>
        <strain evidence="2">CCUG 49452</strain>
    </source>
</reference>
<dbReference type="Proteomes" id="UP001596001">
    <property type="component" value="Unassembled WGS sequence"/>
</dbReference>
<proteinExistence type="predicted"/>
<dbReference type="Pfam" id="PF11306">
    <property type="entry name" value="DUF3108"/>
    <property type="match status" value="1"/>
</dbReference>
<name>A0ABV9QF88_9BURK</name>